<keyword evidence="1" id="KW-0472">Membrane</keyword>
<dbReference type="STRING" id="1802363.A2682_03330"/>
<keyword evidence="1" id="KW-1133">Transmembrane helix</keyword>
<dbReference type="InterPro" id="IPR045584">
    <property type="entry name" value="Pilin-like"/>
</dbReference>
<proteinExistence type="predicted"/>
<reference evidence="2 3" key="1">
    <citation type="journal article" date="2016" name="Nat. Commun.">
        <title>Thousands of microbial genomes shed light on interconnected biogeochemical processes in an aquifer system.</title>
        <authorList>
            <person name="Anantharaman K."/>
            <person name="Brown C.T."/>
            <person name="Hug L.A."/>
            <person name="Sharon I."/>
            <person name="Castelle C.J."/>
            <person name="Probst A.J."/>
            <person name="Thomas B.C."/>
            <person name="Singh A."/>
            <person name="Wilkins M.J."/>
            <person name="Karaoz U."/>
            <person name="Brodie E.L."/>
            <person name="Williams K.H."/>
            <person name="Hubbard S.S."/>
            <person name="Banfield J.F."/>
        </authorList>
    </citation>
    <scope>NUCLEOTIDE SEQUENCE [LARGE SCALE GENOMIC DNA]</scope>
    <source>
        <strain evidence="3">RIFCSPHIGHO2_01_FULL_58_15</strain>
    </source>
</reference>
<evidence type="ECO:0000256" key="1">
    <source>
        <dbReference type="SAM" id="Phobius"/>
    </source>
</evidence>
<dbReference type="EMBL" id="MHST01000001">
    <property type="protein sequence ID" value="OHA50095.1"/>
    <property type="molecule type" value="Genomic_DNA"/>
</dbReference>
<comment type="caution">
    <text evidence="2">The sequence shown here is derived from an EMBL/GenBank/DDBJ whole genome shotgun (WGS) entry which is preliminary data.</text>
</comment>
<protein>
    <recommendedName>
        <fullName evidence="4">Type II secretion system protein GspG C-terminal domain-containing protein</fullName>
    </recommendedName>
</protein>
<dbReference type="Gene3D" id="3.30.700.10">
    <property type="entry name" value="Glycoprotein, Type 4 Pilin"/>
    <property type="match status" value="1"/>
</dbReference>
<feature type="transmembrane region" description="Helical" evidence="1">
    <location>
        <begin position="12"/>
        <end position="32"/>
    </location>
</feature>
<sequence length="208" mass="21509">MNHPSRRGFTLLELIIVIAILAILSVAVILVINPAETLARARDSQRFSDLAAVKAAVGLYLTQVSPPDMDGTGACATNAWVATTTAITDVGGVCGAATAAVLEAGAAIDNTGWVPVALTAIPASIGAPLSNYPLDPNPLVTAAAVTETDRTYIYRCDGTNNTFEVNSSLESALYRNGGTDDKEQADGGNNPNAYEIGTDPGLDLCTAW</sequence>
<evidence type="ECO:0000313" key="2">
    <source>
        <dbReference type="EMBL" id="OHA50095.1"/>
    </source>
</evidence>
<dbReference type="Proteomes" id="UP000178690">
    <property type="component" value="Unassembled WGS sequence"/>
</dbReference>
<evidence type="ECO:0000313" key="3">
    <source>
        <dbReference type="Proteomes" id="UP000178690"/>
    </source>
</evidence>
<dbReference type="Pfam" id="PF07963">
    <property type="entry name" value="N_methyl"/>
    <property type="match status" value="1"/>
</dbReference>
<evidence type="ECO:0008006" key="4">
    <source>
        <dbReference type="Google" id="ProtNLM"/>
    </source>
</evidence>
<keyword evidence="1" id="KW-0812">Transmembrane</keyword>
<dbReference type="InterPro" id="IPR012902">
    <property type="entry name" value="N_methyl_site"/>
</dbReference>
<gene>
    <name evidence="2" type="ORF">A2682_03330</name>
</gene>
<dbReference type="SUPFAM" id="SSF54523">
    <property type="entry name" value="Pili subunits"/>
    <property type="match status" value="1"/>
</dbReference>
<name>A0A1G2PP32_TERXR</name>
<dbReference type="AlphaFoldDB" id="A0A1G2PP32"/>
<dbReference type="NCBIfam" id="TIGR02532">
    <property type="entry name" value="IV_pilin_GFxxxE"/>
    <property type="match status" value="1"/>
</dbReference>
<accession>A0A1G2PP32</accession>
<organism evidence="2 3">
    <name type="scientific">Terrybacteria sp. (strain RIFCSPHIGHO2_01_FULL_58_15)</name>
    <dbReference type="NCBI Taxonomy" id="1802363"/>
    <lineage>
        <taxon>Bacteria</taxon>
        <taxon>Candidatus Terryibacteriota</taxon>
    </lineage>
</organism>
<dbReference type="PROSITE" id="PS00409">
    <property type="entry name" value="PROKAR_NTER_METHYL"/>
    <property type="match status" value="1"/>
</dbReference>